<organism evidence="2 3">
    <name type="scientific">Nepenthes gracilis</name>
    <name type="common">Slender pitcher plant</name>
    <dbReference type="NCBI Taxonomy" id="150966"/>
    <lineage>
        <taxon>Eukaryota</taxon>
        <taxon>Viridiplantae</taxon>
        <taxon>Streptophyta</taxon>
        <taxon>Embryophyta</taxon>
        <taxon>Tracheophyta</taxon>
        <taxon>Spermatophyta</taxon>
        <taxon>Magnoliopsida</taxon>
        <taxon>eudicotyledons</taxon>
        <taxon>Gunneridae</taxon>
        <taxon>Pentapetalae</taxon>
        <taxon>Caryophyllales</taxon>
        <taxon>Nepenthaceae</taxon>
        <taxon>Nepenthes</taxon>
    </lineage>
</organism>
<evidence type="ECO:0000313" key="2">
    <source>
        <dbReference type="EMBL" id="GMH28221.1"/>
    </source>
</evidence>
<accession>A0AAD3TG29</accession>
<dbReference type="AlphaFoldDB" id="A0AAD3TG29"/>
<keyword evidence="3" id="KW-1185">Reference proteome</keyword>
<sequence length="112" mass="11582">MTGAKQLNPAAAKADPPSTTAEAEYTTSKYFGLKKIKKTGSHPISGDTISAHTKTATAGAATLQPQQASKPYSASTARSEVESHQLSPQHKPSAAIRQSQSEKGQSTSAASL</sequence>
<evidence type="ECO:0000313" key="3">
    <source>
        <dbReference type="Proteomes" id="UP001279734"/>
    </source>
</evidence>
<feature type="region of interest" description="Disordered" evidence="1">
    <location>
        <begin position="39"/>
        <end position="112"/>
    </location>
</feature>
<name>A0AAD3TG29_NEPGR</name>
<dbReference type="EMBL" id="BSYO01000034">
    <property type="protein sequence ID" value="GMH28221.1"/>
    <property type="molecule type" value="Genomic_DNA"/>
</dbReference>
<feature type="compositionally biased region" description="Low complexity" evidence="1">
    <location>
        <begin position="51"/>
        <end position="62"/>
    </location>
</feature>
<proteinExistence type="predicted"/>
<feature type="region of interest" description="Disordered" evidence="1">
    <location>
        <begin position="1"/>
        <end position="25"/>
    </location>
</feature>
<evidence type="ECO:0000256" key="1">
    <source>
        <dbReference type="SAM" id="MobiDB-lite"/>
    </source>
</evidence>
<protein>
    <submittedName>
        <fullName evidence="2">Uncharacterized protein</fullName>
    </submittedName>
</protein>
<gene>
    <name evidence="2" type="ORF">Nepgr_030064</name>
</gene>
<dbReference type="Proteomes" id="UP001279734">
    <property type="component" value="Unassembled WGS sequence"/>
</dbReference>
<comment type="caution">
    <text evidence="2">The sequence shown here is derived from an EMBL/GenBank/DDBJ whole genome shotgun (WGS) entry which is preliminary data.</text>
</comment>
<feature type="compositionally biased region" description="Polar residues" evidence="1">
    <location>
        <begin position="63"/>
        <end position="112"/>
    </location>
</feature>
<reference evidence="2" key="1">
    <citation type="submission" date="2023-05" db="EMBL/GenBank/DDBJ databases">
        <title>Nepenthes gracilis genome sequencing.</title>
        <authorList>
            <person name="Fukushima K."/>
        </authorList>
    </citation>
    <scope>NUCLEOTIDE SEQUENCE</scope>
    <source>
        <strain evidence="2">SING2019-196</strain>
    </source>
</reference>